<dbReference type="EMBL" id="CAMXCT020004090">
    <property type="protein sequence ID" value="CAL1160990.1"/>
    <property type="molecule type" value="Genomic_DNA"/>
</dbReference>
<evidence type="ECO:0000256" key="7">
    <source>
        <dbReference type="ARBA" id="ARBA00023136"/>
    </source>
</evidence>
<sequence>MALPGVCEDLASSQNLSGEDDVPNQKVPSIKLKGRSSQMSQMSDEDERPRRRGASHRTNTQSSAEPALGLDNVHNLLEALQDIPNQLKNVQKTLKKLQQQSESLLKGQAESKEMLNRFEPGAMVATAVPMSGMAASNRLSPTHPTPGGLPQRPGLARQASRGQLDQPDKLPGALPTPGGDGGIIRRTSVAIGMGGNNLPFFGRSAAAPAPQMQMQPMQMQPMQMQPMPMPQMVPMAPMPQMGMMGVVPVPGAPAPPAPATGTRRASLAFGSVQGAPAQQLAPVIHQIPAAVLPAFQEGSDEDEEGFSDSSDDEKGGKGSKGSKEEDPDLKSPNLNGVLKNSGGDSPPEAQVGPVRPPTVKNVQLKVAEENDDDDSFSSRSGSEVGSFANNWTLKAAAPDQLAEAGRLSSMRSRAWQQEDLGSIINKPKSRYVLMPDSLFSFCWNCLMTVCTLMLAGVIPIQLTYFWGDTLPGWEPIWVLVDICLAMDVLVSFLTTQLDPKTLQFLGLREVAHLYARSWLVIDLLAMWPLGITAAPQSAGYIFHRCLKLLKLLKLRYWFPRIEDILQSRQLSGLKMSGAMLLLVHGLGCCWFIVRHDLRSGNWGTGEDYVADVYFVVMALTSVGFGDIVPVGTGARLYCVMVMLASSLFSGVLVAFVAQALRTVFDDEVEKYVWQASEFMRHRKVPVDLQKRVEHGLRQKFQQELSFSVAPKILSNLSPSSQRELALELLRSAVMNFPVFEEAPEGFVGQLASAFTWVQSLAGDLVVEEGQLEEELVFVIEGSLMKIRSGFGLMSIEDSDDEDEDSVDGMKKTPFCKGAWFGERCLFQDDSLRDFTVITDVDSELAVLSAVDYMRILKLYPRLHRQHEDLVTALEKGKMDLADLAYKAPTAQENYVTGGAPVRAFGWLMFAGAPKHSRRVSKRANIDETAGGWAAAGCEDFGCRDGAMTLCPPPNPIPPGTFSRFTALNARRSRPRPSVPWVKMEDEATEVLLPKSGADRLTSVSSLGEFSASMGSSSPGKSVGNQGDLPQSEAETTEEADPSPGEGPSTVMAGPTASCSSSSSAMPLKEKVEDESVDRQIAACSEGGAPKSEQRLRAVEDPAFSLKVSRDWKAELQQIRATVEDPNTSEEEKIHILHEALQQRIDDTRAQEEVKASVQKRIETLTAERERCDTEALRLNGMKVKLEVCCREQKEQMNCLAKENQNLAEEERQRHTELKEKFQAAIKDVQEKMDAELEVRQGFLKENDDLRSILAKTKIRGAPGDVAA</sequence>
<comment type="caution">
    <text evidence="12">The sequence shown here is derived from an EMBL/GenBank/DDBJ whole genome shotgun (WGS) entry which is preliminary data.</text>
</comment>
<name>A0A9P1GBV1_9DINO</name>
<organism evidence="12">
    <name type="scientific">Cladocopium goreaui</name>
    <dbReference type="NCBI Taxonomy" id="2562237"/>
    <lineage>
        <taxon>Eukaryota</taxon>
        <taxon>Sar</taxon>
        <taxon>Alveolata</taxon>
        <taxon>Dinophyceae</taxon>
        <taxon>Suessiales</taxon>
        <taxon>Symbiodiniaceae</taxon>
        <taxon>Cladocopium</taxon>
    </lineage>
</organism>
<dbReference type="PANTHER" id="PTHR10217:SF435">
    <property type="entry name" value="POTASSIUM VOLTAGE-GATED CHANNEL PROTEIN EAG"/>
    <property type="match status" value="1"/>
</dbReference>
<evidence type="ECO:0000313" key="12">
    <source>
        <dbReference type="EMBL" id="CAI4007615.1"/>
    </source>
</evidence>
<evidence type="ECO:0000256" key="10">
    <source>
        <dbReference type="SAM" id="Phobius"/>
    </source>
</evidence>
<feature type="compositionally biased region" description="Basic and acidic residues" evidence="9">
    <location>
        <begin position="312"/>
        <end position="324"/>
    </location>
</feature>
<keyword evidence="5 10" id="KW-1133">Transmembrane helix</keyword>
<dbReference type="InterPro" id="IPR014710">
    <property type="entry name" value="RmlC-like_jellyroll"/>
</dbReference>
<dbReference type="SMART" id="SM00100">
    <property type="entry name" value="cNMP"/>
    <property type="match status" value="1"/>
</dbReference>
<dbReference type="EMBL" id="CAMXCT010004090">
    <property type="protein sequence ID" value="CAI4007615.1"/>
    <property type="molecule type" value="Genomic_DNA"/>
</dbReference>
<dbReference type="PANTHER" id="PTHR10217">
    <property type="entry name" value="VOLTAGE AND LIGAND GATED POTASSIUM CHANNEL"/>
    <property type="match status" value="1"/>
</dbReference>
<evidence type="ECO:0000256" key="5">
    <source>
        <dbReference type="ARBA" id="ARBA00022989"/>
    </source>
</evidence>
<feature type="transmembrane region" description="Helical" evidence="10">
    <location>
        <begin position="637"/>
        <end position="660"/>
    </location>
</feature>
<comment type="similarity">
    <text evidence="2">Belongs to the taxilin family.</text>
</comment>
<dbReference type="CDD" id="cd00038">
    <property type="entry name" value="CAP_ED"/>
    <property type="match status" value="1"/>
</dbReference>
<dbReference type="PROSITE" id="PS50042">
    <property type="entry name" value="CNMP_BINDING_3"/>
    <property type="match status" value="1"/>
</dbReference>
<evidence type="ECO:0000256" key="1">
    <source>
        <dbReference type="ARBA" id="ARBA00004141"/>
    </source>
</evidence>
<feature type="transmembrane region" description="Helical" evidence="10">
    <location>
        <begin position="613"/>
        <end position="630"/>
    </location>
</feature>
<feature type="transmembrane region" description="Helical" evidence="10">
    <location>
        <begin position="438"/>
        <end position="464"/>
    </location>
</feature>
<dbReference type="GO" id="GO:0019905">
    <property type="term" value="F:syntaxin binding"/>
    <property type="evidence" value="ECO:0007669"/>
    <property type="project" value="InterPro"/>
</dbReference>
<dbReference type="InterPro" id="IPR000595">
    <property type="entry name" value="cNMP-bd_dom"/>
</dbReference>
<feature type="coiled-coil region" evidence="8">
    <location>
        <begin position="80"/>
        <end position="107"/>
    </location>
</feature>
<keyword evidence="7 10" id="KW-0472">Membrane</keyword>
<proteinExistence type="inferred from homology"/>
<feature type="region of interest" description="Disordered" evidence="9">
    <location>
        <begin position="1008"/>
        <end position="1076"/>
    </location>
</feature>
<dbReference type="SUPFAM" id="SSF51206">
    <property type="entry name" value="cAMP-binding domain-like"/>
    <property type="match status" value="1"/>
</dbReference>
<protein>
    <submittedName>
        <fullName evidence="13">Potassium voltage-gated channel subfamily H member 2</fullName>
    </submittedName>
</protein>
<feature type="transmembrane region" description="Helical" evidence="10">
    <location>
        <begin position="575"/>
        <end position="593"/>
    </location>
</feature>
<evidence type="ECO:0000313" key="13">
    <source>
        <dbReference type="EMBL" id="CAL4794927.1"/>
    </source>
</evidence>
<dbReference type="AlphaFoldDB" id="A0A9P1GBV1"/>
<keyword evidence="3" id="KW-0813">Transport</keyword>
<feature type="region of interest" description="Disordered" evidence="9">
    <location>
        <begin position="298"/>
        <end position="358"/>
    </location>
</feature>
<evidence type="ECO:0000256" key="3">
    <source>
        <dbReference type="ARBA" id="ARBA00022448"/>
    </source>
</evidence>
<feature type="compositionally biased region" description="Low complexity" evidence="9">
    <location>
        <begin position="1008"/>
        <end position="1023"/>
    </location>
</feature>
<dbReference type="SUPFAM" id="SSF81324">
    <property type="entry name" value="Voltage-gated potassium channels"/>
    <property type="match status" value="1"/>
</dbReference>
<comment type="subcellular location">
    <subcellularLocation>
        <location evidence="1">Membrane</location>
        <topology evidence="1">Multi-pass membrane protein</topology>
    </subcellularLocation>
</comment>
<dbReference type="GO" id="GO:0042391">
    <property type="term" value="P:regulation of membrane potential"/>
    <property type="evidence" value="ECO:0007669"/>
    <property type="project" value="TreeGrafter"/>
</dbReference>
<accession>A0A9P1GBV1</accession>
<evidence type="ECO:0000256" key="6">
    <source>
        <dbReference type="ARBA" id="ARBA00023065"/>
    </source>
</evidence>
<dbReference type="InterPro" id="IPR050818">
    <property type="entry name" value="KCNH_animal-type"/>
</dbReference>
<evidence type="ECO:0000313" key="14">
    <source>
        <dbReference type="Proteomes" id="UP001152797"/>
    </source>
</evidence>
<keyword evidence="14" id="KW-1185">Reference proteome</keyword>
<dbReference type="GO" id="GO:0005886">
    <property type="term" value="C:plasma membrane"/>
    <property type="evidence" value="ECO:0007669"/>
    <property type="project" value="TreeGrafter"/>
</dbReference>
<dbReference type="Pfam" id="PF09728">
    <property type="entry name" value="Taxilin"/>
    <property type="match status" value="1"/>
</dbReference>
<dbReference type="EMBL" id="CAMXCT030004090">
    <property type="protein sequence ID" value="CAL4794927.1"/>
    <property type="molecule type" value="Genomic_DNA"/>
</dbReference>
<evidence type="ECO:0000256" key="4">
    <source>
        <dbReference type="ARBA" id="ARBA00022692"/>
    </source>
</evidence>
<dbReference type="Gene3D" id="1.10.287.70">
    <property type="match status" value="1"/>
</dbReference>
<dbReference type="InterPro" id="IPR018490">
    <property type="entry name" value="cNMP-bd_dom_sf"/>
</dbReference>
<keyword evidence="4 10" id="KW-0812">Transmembrane</keyword>
<gene>
    <name evidence="12" type="ORF">C1SCF055_LOCUS33154</name>
</gene>
<evidence type="ECO:0000256" key="2">
    <source>
        <dbReference type="ARBA" id="ARBA00009550"/>
    </source>
</evidence>
<feature type="coiled-coil region" evidence="8">
    <location>
        <begin position="1154"/>
        <end position="1238"/>
    </location>
</feature>
<feature type="compositionally biased region" description="Basic and acidic residues" evidence="9">
    <location>
        <begin position="1067"/>
        <end position="1076"/>
    </location>
</feature>
<keyword evidence="6" id="KW-0406">Ion transport</keyword>
<evidence type="ECO:0000256" key="8">
    <source>
        <dbReference type="SAM" id="Coils"/>
    </source>
</evidence>
<evidence type="ECO:0000256" key="9">
    <source>
        <dbReference type="SAM" id="MobiDB-lite"/>
    </source>
</evidence>
<keyword evidence="8" id="KW-0175">Coiled coil</keyword>
<feature type="region of interest" description="Disordered" evidence="9">
    <location>
        <begin position="134"/>
        <end position="182"/>
    </location>
</feature>
<dbReference type="InterPro" id="IPR026183">
    <property type="entry name" value="Taxilin_fam"/>
</dbReference>
<dbReference type="GO" id="GO:0005249">
    <property type="term" value="F:voltage-gated potassium channel activity"/>
    <property type="evidence" value="ECO:0007669"/>
    <property type="project" value="TreeGrafter"/>
</dbReference>
<dbReference type="Pfam" id="PF00520">
    <property type="entry name" value="Ion_trans"/>
    <property type="match status" value="1"/>
</dbReference>
<feature type="compositionally biased region" description="Acidic residues" evidence="9">
    <location>
        <begin position="298"/>
        <end position="311"/>
    </location>
</feature>
<dbReference type="Proteomes" id="UP001152797">
    <property type="component" value="Unassembled WGS sequence"/>
</dbReference>
<reference evidence="13 14" key="2">
    <citation type="submission" date="2024-05" db="EMBL/GenBank/DDBJ databases">
        <authorList>
            <person name="Chen Y."/>
            <person name="Shah S."/>
            <person name="Dougan E. K."/>
            <person name="Thang M."/>
            <person name="Chan C."/>
        </authorList>
    </citation>
    <scope>NUCLEOTIDE SEQUENCE [LARGE SCALE GENOMIC DNA]</scope>
</reference>
<feature type="region of interest" description="Disordered" evidence="9">
    <location>
        <begin position="1"/>
        <end position="68"/>
    </location>
</feature>
<feature type="domain" description="Cyclic nucleotide-binding" evidence="11">
    <location>
        <begin position="738"/>
        <end position="856"/>
    </location>
</feature>
<feature type="transmembrane region" description="Helical" evidence="10">
    <location>
        <begin position="476"/>
        <end position="497"/>
    </location>
</feature>
<dbReference type="InterPro" id="IPR005821">
    <property type="entry name" value="Ion_trans_dom"/>
</dbReference>
<dbReference type="OrthoDB" id="426737at2759"/>
<reference evidence="12" key="1">
    <citation type="submission" date="2022-10" db="EMBL/GenBank/DDBJ databases">
        <authorList>
            <person name="Chen Y."/>
            <person name="Dougan E. K."/>
            <person name="Chan C."/>
            <person name="Rhodes N."/>
            <person name="Thang M."/>
        </authorList>
    </citation>
    <scope>NUCLEOTIDE SEQUENCE</scope>
</reference>
<dbReference type="Gene3D" id="2.60.120.10">
    <property type="entry name" value="Jelly Rolls"/>
    <property type="match status" value="1"/>
</dbReference>
<evidence type="ECO:0000259" key="11">
    <source>
        <dbReference type="PROSITE" id="PS50042"/>
    </source>
</evidence>